<dbReference type="EMBL" id="JAABOA010004382">
    <property type="protein sequence ID" value="KAF9577777.1"/>
    <property type="molecule type" value="Genomic_DNA"/>
</dbReference>
<accession>A0A9P6FLT3</accession>
<evidence type="ECO:0000256" key="1">
    <source>
        <dbReference type="SAM" id="MobiDB-lite"/>
    </source>
</evidence>
<feature type="compositionally biased region" description="Low complexity" evidence="1">
    <location>
        <begin position="273"/>
        <end position="294"/>
    </location>
</feature>
<dbReference type="Pfam" id="PF20497">
    <property type="entry name" value="SWI-SNF_Ssr4_C"/>
    <property type="match status" value="1"/>
</dbReference>
<comment type="caution">
    <text evidence="3">The sequence shown here is derived from an EMBL/GenBank/DDBJ whole genome shotgun (WGS) entry which is preliminary data.</text>
</comment>
<organism evidence="3 4">
    <name type="scientific">Lunasporangiospora selenospora</name>
    <dbReference type="NCBI Taxonomy" id="979761"/>
    <lineage>
        <taxon>Eukaryota</taxon>
        <taxon>Fungi</taxon>
        <taxon>Fungi incertae sedis</taxon>
        <taxon>Mucoromycota</taxon>
        <taxon>Mortierellomycotina</taxon>
        <taxon>Mortierellomycetes</taxon>
        <taxon>Mortierellales</taxon>
        <taxon>Mortierellaceae</taxon>
        <taxon>Lunasporangiospora</taxon>
    </lineage>
</organism>
<reference evidence="3" key="1">
    <citation type="journal article" date="2020" name="Fungal Divers.">
        <title>Resolving the Mortierellaceae phylogeny through synthesis of multi-gene phylogenetics and phylogenomics.</title>
        <authorList>
            <person name="Vandepol N."/>
            <person name="Liber J."/>
            <person name="Desiro A."/>
            <person name="Na H."/>
            <person name="Kennedy M."/>
            <person name="Barry K."/>
            <person name="Grigoriev I.V."/>
            <person name="Miller A.N."/>
            <person name="O'Donnell K."/>
            <person name="Stajich J.E."/>
            <person name="Bonito G."/>
        </authorList>
    </citation>
    <scope>NUCLEOTIDE SEQUENCE</scope>
    <source>
        <strain evidence="3">KOD1015</strain>
    </source>
</reference>
<keyword evidence="4" id="KW-1185">Reference proteome</keyword>
<protein>
    <recommendedName>
        <fullName evidence="2">SWI/SNF and RSC complexes subunit Ssr4 C-terminal domain-containing protein</fullName>
    </recommendedName>
</protein>
<feature type="region of interest" description="Disordered" evidence="1">
    <location>
        <begin position="426"/>
        <end position="455"/>
    </location>
</feature>
<dbReference type="AlphaFoldDB" id="A0A9P6FLT3"/>
<evidence type="ECO:0000313" key="3">
    <source>
        <dbReference type="EMBL" id="KAF9577777.1"/>
    </source>
</evidence>
<name>A0A9P6FLT3_9FUNG</name>
<dbReference type="Proteomes" id="UP000780801">
    <property type="component" value="Unassembled WGS sequence"/>
</dbReference>
<gene>
    <name evidence="3" type="ORF">BGW38_006789</name>
</gene>
<evidence type="ECO:0000313" key="4">
    <source>
        <dbReference type="Proteomes" id="UP000780801"/>
    </source>
</evidence>
<feature type="compositionally biased region" description="Basic and acidic residues" evidence="1">
    <location>
        <begin position="426"/>
        <end position="439"/>
    </location>
</feature>
<dbReference type="InterPro" id="IPR046464">
    <property type="entry name" value="SWI-SNF_Ssr4_C"/>
</dbReference>
<dbReference type="OrthoDB" id="5321006at2759"/>
<feature type="compositionally biased region" description="Basic residues" evidence="1">
    <location>
        <begin position="255"/>
        <end position="272"/>
    </location>
</feature>
<evidence type="ECO:0000259" key="2">
    <source>
        <dbReference type="Pfam" id="PF20497"/>
    </source>
</evidence>
<sequence length="578" mass="63829">MSVTRLPPELAGELFFKANLDTMVYNVMNPQIAIELLDRAWVMLQSNQISFSYNYIDKAKEDSGFFLKMQPDEITPHDGYQYMDDELSYTFTPDPRLTITERTQGFTPGDQFTHIARRKYTLTHPGRDTLVLLHYSKADMSRAVVVDARRAKTPARQYPLKPIPAMGIVPPGPQPSQIAFRPGYPPQQQLPKMAAPYGASPVAGSPVSPQQPAGYNRFVNNPAHAPGPAVQQHPAQQGPQRLASINAGAYGTQRHEKKSSHKKHHPQGHPHHQQPQLTPQQQAQVMAQQQAQAQEDAEEPSGDELDFLTARDVAIARYKRNHDYIDEVFSPYPISTIMPPRSDYEVSVQFLNNLRDTQDQEGFDRMKENHEEKIKRFKAEAAVFYKGLEELKQATTVQEVFAANERVEGFKDMTVQPYMTLRQVELPKDETIRTPELKPSKPSKPETTAQEHDQEPIQTLIQESIPESIQAPIQAPTQAPTQEPIQAPAVTSTHTEALEQAQAQVPASAPPATTAEISDNAMQVDSDTSVALGSVNNMLLNLVAGGIANAAPIAAESPVLNGGVVAEAESTPLAAEPA</sequence>
<feature type="domain" description="SWI/SNF and RSC complexes subunit Ssr4 C-terminal" evidence="2">
    <location>
        <begin position="295"/>
        <end position="340"/>
    </location>
</feature>
<feature type="compositionally biased region" description="Acidic residues" evidence="1">
    <location>
        <begin position="295"/>
        <end position="306"/>
    </location>
</feature>
<proteinExistence type="predicted"/>
<feature type="region of interest" description="Disordered" evidence="1">
    <location>
        <begin position="176"/>
        <end position="306"/>
    </location>
</feature>
<feature type="non-terminal residue" evidence="3">
    <location>
        <position position="1"/>
    </location>
</feature>